<keyword evidence="2" id="KW-1185">Reference proteome</keyword>
<reference evidence="1 2" key="1">
    <citation type="submission" date="2021-12" db="EMBL/GenBank/DDBJ databases">
        <title>Discovery of the Pendulisporaceae a myxobacterial family with distinct sporulation behavior and unique specialized metabolism.</title>
        <authorList>
            <person name="Garcia R."/>
            <person name="Popoff A."/>
            <person name="Bader C.D."/>
            <person name="Loehr J."/>
            <person name="Walesch S."/>
            <person name="Walt C."/>
            <person name="Boldt J."/>
            <person name="Bunk B."/>
            <person name="Haeckl F.J.F.P.J."/>
            <person name="Gunesch A.P."/>
            <person name="Birkelbach J."/>
            <person name="Nuebel U."/>
            <person name="Pietschmann T."/>
            <person name="Bach T."/>
            <person name="Mueller R."/>
        </authorList>
    </citation>
    <scope>NUCLEOTIDE SEQUENCE [LARGE SCALE GENOMIC DNA]</scope>
    <source>
        <strain evidence="1 2">MSr12523</strain>
    </source>
</reference>
<dbReference type="EMBL" id="CP089982">
    <property type="protein sequence ID" value="WXA96793.1"/>
    <property type="molecule type" value="Genomic_DNA"/>
</dbReference>
<evidence type="ECO:0000313" key="1">
    <source>
        <dbReference type="EMBL" id="WXA96793.1"/>
    </source>
</evidence>
<organism evidence="1 2">
    <name type="scientific">Pendulispora brunnea</name>
    <dbReference type="NCBI Taxonomy" id="2905690"/>
    <lineage>
        <taxon>Bacteria</taxon>
        <taxon>Pseudomonadati</taxon>
        <taxon>Myxococcota</taxon>
        <taxon>Myxococcia</taxon>
        <taxon>Myxococcales</taxon>
        <taxon>Sorangiineae</taxon>
        <taxon>Pendulisporaceae</taxon>
        <taxon>Pendulispora</taxon>
    </lineage>
</organism>
<proteinExistence type="predicted"/>
<sequence>MSDESTFDANPPFRPGLASFHGAVKVDHTEFPPNPLTMPSAGEYNLLCKLVIAYGKVLPVAIVDVKVSNGTASVDRFTAAGSNITLATFTIVRNGAGDIDVLWPATAFPPAVVDADASVTEDVEIDRIRVVTKVSPPPGMRGVTVRTRLGTIGVDARFQLRIY</sequence>
<accession>A0ABZ2KDL8</accession>
<gene>
    <name evidence="1" type="ORF">LZC95_08080</name>
</gene>
<dbReference type="RefSeq" id="WP_394847409.1">
    <property type="nucleotide sequence ID" value="NZ_CP089982.1"/>
</dbReference>
<protein>
    <submittedName>
        <fullName evidence="1">Uncharacterized protein</fullName>
    </submittedName>
</protein>
<name>A0ABZ2KDL8_9BACT</name>
<evidence type="ECO:0000313" key="2">
    <source>
        <dbReference type="Proteomes" id="UP001379533"/>
    </source>
</evidence>
<dbReference type="Proteomes" id="UP001379533">
    <property type="component" value="Chromosome"/>
</dbReference>